<dbReference type="Gene3D" id="2.70.70.10">
    <property type="entry name" value="Glucose Permease (Domain IIA)"/>
    <property type="match status" value="1"/>
</dbReference>
<evidence type="ECO:0000313" key="7">
    <source>
        <dbReference type="Proteomes" id="UP000306630"/>
    </source>
</evidence>
<accession>A0A1Z2XHD9</accession>
<dbReference type="InterPro" id="IPR011055">
    <property type="entry name" value="Dup_hybrid_motif"/>
</dbReference>
<keyword evidence="6" id="KW-1185">Reference proteome</keyword>
<dbReference type="AlphaFoldDB" id="A0A1B1SB82"/>
<dbReference type="Pfam" id="PF01476">
    <property type="entry name" value="LysM"/>
    <property type="match status" value="1"/>
</dbReference>
<dbReference type="RefSeq" id="WP_084274091.1">
    <property type="nucleotide sequence ID" value="NZ_CAJTAP010000049.1"/>
</dbReference>
<sequence>MQFNIVKISASLLLGLAAIFPATAQDLRRPAQHNANHEDLLAMQKTISSEIKLQETLDYMDGIFKEEEAPENDLYETYKNDRTVNPFRNSEVPETATIDVSEFCMPTMGYVTSPYGYRPRFRRMHKGIDLKVQIGDTIRAAFSGYVRLTNFERRGYGNYVILSHNDGFETIYGHLSKFLVKSGQYVKAGTPIALGGNTGRSTGPHLHFETRFMGYAINPAAIFDFENKTTHTDTYTFNKSTFKNARDYSPKSRSTKSLASGKSTKSKGGTYTVRKGDNLGKIARAHGTTVAAIKRANGLKSDNLSIGQRLKL</sequence>
<dbReference type="EMBL" id="CP015402">
    <property type="protein sequence ID" value="ANU64052.2"/>
    <property type="molecule type" value="Genomic_DNA"/>
</dbReference>
<dbReference type="SUPFAM" id="SSF51261">
    <property type="entry name" value="Duplicated hybrid motif"/>
    <property type="match status" value="1"/>
</dbReference>
<feature type="chain" id="PRO_5013131086" evidence="2">
    <location>
        <begin position="25"/>
        <end position="312"/>
    </location>
</feature>
<organism evidence="4 6">
    <name type="scientific">Muribaculum intestinale</name>
    <dbReference type="NCBI Taxonomy" id="1796646"/>
    <lineage>
        <taxon>Bacteria</taxon>
        <taxon>Pseudomonadati</taxon>
        <taxon>Bacteroidota</taxon>
        <taxon>Bacteroidia</taxon>
        <taxon>Bacteroidales</taxon>
        <taxon>Muribaculaceae</taxon>
        <taxon>Muribaculum</taxon>
    </lineage>
</organism>
<feature type="region of interest" description="Disordered" evidence="1">
    <location>
        <begin position="245"/>
        <end position="272"/>
    </location>
</feature>
<feature type="domain" description="LysM" evidence="3">
    <location>
        <begin position="269"/>
        <end position="312"/>
    </location>
</feature>
<dbReference type="Pfam" id="PF01551">
    <property type="entry name" value="Peptidase_M23"/>
    <property type="match status" value="1"/>
</dbReference>
<dbReference type="CDD" id="cd00118">
    <property type="entry name" value="LysM"/>
    <property type="match status" value="1"/>
</dbReference>
<dbReference type="OrthoDB" id="9805070at2"/>
<reference evidence="5 7" key="3">
    <citation type="submission" date="2019-04" db="EMBL/GenBank/DDBJ databases">
        <title>Microbes associate with the intestines of laboratory mice.</title>
        <authorList>
            <person name="Navarre W."/>
            <person name="Wong E."/>
            <person name="Huang K."/>
            <person name="Tropini C."/>
            <person name="Ng K."/>
            <person name="Yu B."/>
        </authorList>
    </citation>
    <scope>NUCLEOTIDE SEQUENCE [LARGE SCALE GENOMIC DNA]</scope>
    <source>
        <strain evidence="5 7">NM06_A21</strain>
    </source>
</reference>
<dbReference type="SMART" id="SM00257">
    <property type="entry name" value="LysM"/>
    <property type="match status" value="1"/>
</dbReference>
<evidence type="ECO:0000313" key="6">
    <source>
        <dbReference type="Proteomes" id="UP000186351"/>
    </source>
</evidence>
<reference evidence="4" key="2">
    <citation type="submission" date="2017-04" db="EMBL/GenBank/DDBJ databases">
        <title>Complete Genome Sequences of Twelve Strains of a Stable Defined Moderately Diverse Mouse Microbiota 2 (sDMDMm2).</title>
        <authorList>
            <person name="Uchimura Y."/>
            <person name="Wyss M."/>
            <person name="Brugiroux S."/>
            <person name="Limenitakis J.P."/>
            <person name="Stecher B."/>
            <person name="McCoy K.D."/>
            <person name="Macpherson A.J."/>
        </authorList>
    </citation>
    <scope>NUCLEOTIDE SEQUENCE</scope>
    <source>
        <strain evidence="4">YL27</strain>
    </source>
</reference>
<feature type="signal peptide" evidence="2">
    <location>
        <begin position="1"/>
        <end position="24"/>
    </location>
</feature>
<dbReference type="SUPFAM" id="SSF54106">
    <property type="entry name" value="LysM domain"/>
    <property type="match status" value="1"/>
</dbReference>
<dbReference type="Gene3D" id="3.10.350.10">
    <property type="entry name" value="LysM domain"/>
    <property type="match status" value="1"/>
</dbReference>
<keyword evidence="2" id="KW-0732">Signal</keyword>
<protein>
    <submittedName>
        <fullName evidence="5">LysM peptidoglycan-binding domain-containing protein</fullName>
    </submittedName>
</protein>
<gene>
    <name evidence="4" type="ORF">A4V02_10240</name>
    <name evidence="5" type="ORF">E5333_01350</name>
</gene>
<dbReference type="InterPro" id="IPR016047">
    <property type="entry name" value="M23ase_b-sheet_dom"/>
</dbReference>
<reference evidence="6" key="1">
    <citation type="submission" date="2016-04" db="EMBL/GenBank/DDBJ databases">
        <title>Complete Genome Sequences of Twelve Strains of a Stable Defined Moderately Diverse Mouse Microbiota 2 (sDMDMm2).</title>
        <authorList>
            <person name="Uchimura Y."/>
            <person name="Wyss M."/>
            <person name="Brugiroux S."/>
            <person name="Limenitakis J.P."/>
            <person name="Stecher B."/>
            <person name="McCoy K.D."/>
            <person name="Macpherson A.J."/>
        </authorList>
    </citation>
    <scope>NUCLEOTIDE SEQUENCE [LARGE SCALE GENOMIC DNA]</scope>
    <source>
        <strain evidence="6">YL27</strain>
    </source>
</reference>
<dbReference type="KEGG" id="pary:A4V02_10240"/>
<dbReference type="GO" id="GO:0004222">
    <property type="term" value="F:metalloendopeptidase activity"/>
    <property type="evidence" value="ECO:0007669"/>
    <property type="project" value="TreeGrafter"/>
</dbReference>
<evidence type="ECO:0000313" key="4">
    <source>
        <dbReference type="EMBL" id="ANU64052.2"/>
    </source>
</evidence>
<name>A0A1B1SB82_9BACT</name>
<evidence type="ECO:0000313" key="5">
    <source>
        <dbReference type="EMBL" id="TGY76423.1"/>
    </source>
</evidence>
<accession>A0A1B1SB82</accession>
<dbReference type="Proteomes" id="UP000186351">
    <property type="component" value="Chromosome"/>
</dbReference>
<evidence type="ECO:0000259" key="3">
    <source>
        <dbReference type="PROSITE" id="PS51782"/>
    </source>
</evidence>
<dbReference type="InterPro" id="IPR018392">
    <property type="entry name" value="LysM"/>
</dbReference>
<evidence type="ECO:0000256" key="1">
    <source>
        <dbReference type="SAM" id="MobiDB-lite"/>
    </source>
</evidence>
<dbReference type="InterPro" id="IPR036779">
    <property type="entry name" value="LysM_dom_sf"/>
</dbReference>
<proteinExistence type="predicted"/>
<dbReference type="InterPro" id="IPR050570">
    <property type="entry name" value="Cell_wall_metabolism_enzyme"/>
</dbReference>
<dbReference type="PANTHER" id="PTHR21666">
    <property type="entry name" value="PEPTIDASE-RELATED"/>
    <property type="match status" value="1"/>
</dbReference>
<dbReference type="GeneID" id="85228105"/>
<dbReference type="EMBL" id="SRYD01000003">
    <property type="protein sequence ID" value="TGY76423.1"/>
    <property type="molecule type" value="Genomic_DNA"/>
</dbReference>
<feature type="compositionally biased region" description="Polar residues" evidence="1">
    <location>
        <begin position="251"/>
        <end position="269"/>
    </location>
</feature>
<dbReference type="PROSITE" id="PS51782">
    <property type="entry name" value="LYSM"/>
    <property type="match status" value="1"/>
</dbReference>
<dbReference type="PANTHER" id="PTHR21666:SF270">
    <property type="entry name" value="MUREIN HYDROLASE ACTIVATOR ENVC"/>
    <property type="match status" value="1"/>
</dbReference>
<dbReference type="STRING" id="1796646.A4V02_10240"/>
<dbReference type="Proteomes" id="UP000306630">
    <property type="component" value="Unassembled WGS sequence"/>
</dbReference>
<evidence type="ECO:0000256" key="2">
    <source>
        <dbReference type="SAM" id="SignalP"/>
    </source>
</evidence>
<dbReference type="CDD" id="cd12797">
    <property type="entry name" value="M23_peptidase"/>
    <property type="match status" value="1"/>
</dbReference>